<protein>
    <submittedName>
        <fullName evidence="2">Uncharacterized protein</fullName>
    </submittedName>
</protein>
<evidence type="ECO:0000256" key="1">
    <source>
        <dbReference type="SAM" id="MobiDB-lite"/>
    </source>
</evidence>
<keyword evidence="3" id="KW-1185">Reference proteome</keyword>
<dbReference type="AlphaFoldDB" id="A0A9P7EUD3"/>
<proteinExistence type="predicted"/>
<name>A0A9P7EUD3_9AGAM</name>
<gene>
    <name evidence="2" type="ORF">F5147DRAFT_780003</name>
</gene>
<feature type="region of interest" description="Disordered" evidence="1">
    <location>
        <begin position="27"/>
        <end position="79"/>
    </location>
</feature>
<evidence type="ECO:0000313" key="2">
    <source>
        <dbReference type="EMBL" id="KAG2091318.1"/>
    </source>
</evidence>
<dbReference type="GeneID" id="64704647"/>
<sequence length="126" mass="13553">MVPNCFPTPTHLPIVSYILPSPVSRLPSPVSRLPSPVSRLPSPVSRLPSPVSRLPSPVSRLPSPVSRLPSPVSRLPSPVSRLPSPNFPVLTFSSKTLKSRCPPAQTPCITNIVLSFQWVTLFASGN</sequence>
<reference evidence="2" key="1">
    <citation type="journal article" date="2020" name="New Phytol.">
        <title>Comparative genomics reveals dynamic genome evolution in host specialist ectomycorrhizal fungi.</title>
        <authorList>
            <person name="Lofgren L.A."/>
            <person name="Nguyen N.H."/>
            <person name="Vilgalys R."/>
            <person name="Ruytinx J."/>
            <person name="Liao H.L."/>
            <person name="Branco S."/>
            <person name="Kuo A."/>
            <person name="LaButti K."/>
            <person name="Lipzen A."/>
            <person name="Andreopoulos W."/>
            <person name="Pangilinan J."/>
            <person name="Riley R."/>
            <person name="Hundley H."/>
            <person name="Na H."/>
            <person name="Barry K."/>
            <person name="Grigoriev I.V."/>
            <person name="Stajich J.E."/>
            <person name="Kennedy P.G."/>
        </authorList>
    </citation>
    <scope>NUCLEOTIDE SEQUENCE</scope>
    <source>
        <strain evidence="2">FC423</strain>
    </source>
</reference>
<comment type="caution">
    <text evidence="2">The sequence shown here is derived from an EMBL/GenBank/DDBJ whole genome shotgun (WGS) entry which is preliminary data.</text>
</comment>
<accession>A0A9P7EUD3</accession>
<evidence type="ECO:0000313" key="3">
    <source>
        <dbReference type="Proteomes" id="UP000823399"/>
    </source>
</evidence>
<dbReference type="RefSeq" id="XP_041286490.1">
    <property type="nucleotide sequence ID" value="XM_041442388.1"/>
</dbReference>
<organism evidence="2 3">
    <name type="scientific">Suillus discolor</name>
    <dbReference type="NCBI Taxonomy" id="1912936"/>
    <lineage>
        <taxon>Eukaryota</taxon>
        <taxon>Fungi</taxon>
        <taxon>Dikarya</taxon>
        <taxon>Basidiomycota</taxon>
        <taxon>Agaricomycotina</taxon>
        <taxon>Agaricomycetes</taxon>
        <taxon>Agaricomycetidae</taxon>
        <taxon>Boletales</taxon>
        <taxon>Suillineae</taxon>
        <taxon>Suillaceae</taxon>
        <taxon>Suillus</taxon>
    </lineage>
</organism>
<dbReference type="Proteomes" id="UP000823399">
    <property type="component" value="Unassembled WGS sequence"/>
</dbReference>
<dbReference type="EMBL" id="JABBWM010000097">
    <property type="protein sequence ID" value="KAG2091318.1"/>
    <property type="molecule type" value="Genomic_DNA"/>
</dbReference>